<name>D7BE92_ALLS1</name>
<dbReference type="EMBL" id="CP002042">
    <property type="protein sequence ID" value="ADH64950.1"/>
    <property type="molecule type" value="Genomic_DNA"/>
</dbReference>
<protein>
    <submittedName>
        <fullName evidence="2">Transcriptional regulator</fullName>
    </submittedName>
</protein>
<evidence type="ECO:0000313" key="3">
    <source>
        <dbReference type="Proteomes" id="UP000001916"/>
    </source>
</evidence>
<dbReference type="AlphaFoldDB" id="D7BE92"/>
<dbReference type="SUPFAM" id="SSF110849">
    <property type="entry name" value="ParB/Sulfiredoxin"/>
    <property type="match status" value="1"/>
</dbReference>
<dbReference type="InterPro" id="IPR025111">
    <property type="entry name" value="DUF4032"/>
</dbReference>
<accession>D7BE92</accession>
<evidence type="ECO:0000313" key="2">
    <source>
        <dbReference type="EMBL" id="ADH64950.1"/>
    </source>
</evidence>
<keyword evidence="3" id="KW-1185">Reference proteome</keyword>
<gene>
    <name evidence="2" type="ordered locus">Mesil_3118</name>
</gene>
<organism evidence="2 3">
    <name type="scientific">Allomeiothermus silvanus (strain ATCC 700542 / DSM 9946 / NBRC 106475 / NCIMB 13440 / VI-R2)</name>
    <name type="common">Thermus silvanus</name>
    <dbReference type="NCBI Taxonomy" id="526227"/>
    <lineage>
        <taxon>Bacteria</taxon>
        <taxon>Thermotogati</taxon>
        <taxon>Deinococcota</taxon>
        <taxon>Deinococci</taxon>
        <taxon>Thermales</taxon>
        <taxon>Thermaceae</taxon>
        <taxon>Allomeiothermus</taxon>
    </lineage>
</organism>
<dbReference type="KEGG" id="msv:Mesil_3118"/>
<dbReference type="eggNOG" id="COG1475">
    <property type="taxonomic scope" value="Bacteria"/>
</dbReference>
<dbReference type="OrthoDB" id="1100724at2"/>
<feature type="domain" description="DUF4032" evidence="1">
    <location>
        <begin position="198"/>
        <end position="277"/>
    </location>
</feature>
<dbReference type="STRING" id="526227.Mesil_3118"/>
<sequence length="304" mass="35479">MRVAEQQAQAEAERLAHRVFFYDLLHRLRREPNGLLPFHVVSRLRPKGEHYLGMRPIEVDKIIGSVDRYDDFDAQFLPKEPYTVERWTRLRTAQLEGVELPPIQVYKVGETYFVKDGNHRVALAKAENQTYIDAEVIELEVPVALEPGDTLKDVILKGEYAEFLNRTKLDQLRPGHEEIRFSVPGRYDKLLEHIRTRQYFKGLEEKRSVSWEEAVADWYDTLYLPTVREIREQGILQNFPGRTEADLYLWVMDHRYYLSQAQGHAVGAEEATASYRERFAKGPLGRFLEGVSRFFRRLSLQPGG</sequence>
<dbReference type="RefSeq" id="WP_013159478.1">
    <property type="nucleotide sequence ID" value="NC_014212.1"/>
</dbReference>
<dbReference type="Pfam" id="PF13224">
    <property type="entry name" value="DUF4032"/>
    <property type="match status" value="1"/>
</dbReference>
<reference evidence="2 3" key="1">
    <citation type="journal article" date="2010" name="Stand. Genomic Sci.">
        <title>Complete genome sequence of Meiothermus silvanus type strain (VI-R2).</title>
        <authorList>
            <person name="Sikorski J."/>
            <person name="Tindall B.J."/>
            <person name="Lowry S."/>
            <person name="Lucas S."/>
            <person name="Nolan M."/>
            <person name="Copeland A."/>
            <person name="Glavina Del Rio T."/>
            <person name="Tice H."/>
            <person name="Cheng J.F."/>
            <person name="Han C."/>
            <person name="Pitluck S."/>
            <person name="Liolios K."/>
            <person name="Ivanova N."/>
            <person name="Mavromatis K."/>
            <person name="Mikhailova N."/>
            <person name="Pati A."/>
            <person name="Goodwin L."/>
            <person name="Chen A."/>
            <person name="Palaniappan K."/>
            <person name="Land M."/>
            <person name="Hauser L."/>
            <person name="Chang Y.J."/>
            <person name="Jeffries C.D."/>
            <person name="Rohde M."/>
            <person name="Goker M."/>
            <person name="Woyke T."/>
            <person name="Bristow J."/>
            <person name="Eisen J.A."/>
            <person name="Markowitz V."/>
            <person name="Hugenholtz P."/>
            <person name="Kyrpides N.C."/>
            <person name="Klenk H.P."/>
            <person name="Lapidus A."/>
        </authorList>
    </citation>
    <scope>NUCLEOTIDE SEQUENCE [LARGE SCALE GENOMIC DNA]</scope>
    <source>
        <strain evidence="3">ATCC 700542 / DSM 9946 / VI-R2</strain>
    </source>
</reference>
<dbReference type="InterPro" id="IPR036086">
    <property type="entry name" value="ParB/Sulfiredoxin_sf"/>
</dbReference>
<dbReference type="Proteomes" id="UP000001916">
    <property type="component" value="Chromosome"/>
</dbReference>
<dbReference type="HOGENOM" id="CLU_061968_0_0_0"/>
<proteinExistence type="predicted"/>
<evidence type="ECO:0000259" key="1">
    <source>
        <dbReference type="Pfam" id="PF13224"/>
    </source>
</evidence>